<dbReference type="EMBL" id="MU827779">
    <property type="protein sequence ID" value="KAJ7339619.1"/>
    <property type="molecule type" value="Genomic_DNA"/>
</dbReference>
<evidence type="ECO:0000313" key="6">
    <source>
        <dbReference type="EMBL" id="KAJ7339619.1"/>
    </source>
</evidence>
<keyword evidence="2 4" id="KW-0863">Zinc-finger</keyword>
<protein>
    <recommendedName>
        <fullName evidence="5">RING-type domain-containing protein</fullName>
    </recommendedName>
</protein>
<dbReference type="PANTHER" id="PTHR25462:SF296">
    <property type="entry name" value="MEIOTIC P26, ISOFORM F"/>
    <property type="match status" value="1"/>
</dbReference>
<feature type="domain" description="RING-type" evidence="5">
    <location>
        <begin position="24"/>
        <end position="63"/>
    </location>
</feature>
<keyword evidence="7" id="KW-1185">Reference proteome</keyword>
<accession>A0A9W9YJ37</accession>
<evidence type="ECO:0000256" key="2">
    <source>
        <dbReference type="ARBA" id="ARBA00022771"/>
    </source>
</evidence>
<evidence type="ECO:0000313" key="7">
    <source>
        <dbReference type="Proteomes" id="UP001163046"/>
    </source>
</evidence>
<dbReference type="Proteomes" id="UP001163046">
    <property type="component" value="Unassembled WGS sequence"/>
</dbReference>
<dbReference type="Pfam" id="PF00097">
    <property type="entry name" value="zf-C3HC4"/>
    <property type="match status" value="1"/>
</dbReference>
<organism evidence="6 7">
    <name type="scientific">Desmophyllum pertusum</name>
    <dbReference type="NCBI Taxonomy" id="174260"/>
    <lineage>
        <taxon>Eukaryota</taxon>
        <taxon>Metazoa</taxon>
        <taxon>Cnidaria</taxon>
        <taxon>Anthozoa</taxon>
        <taxon>Hexacorallia</taxon>
        <taxon>Scleractinia</taxon>
        <taxon>Caryophylliina</taxon>
        <taxon>Caryophylliidae</taxon>
        <taxon>Desmophyllum</taxon>
    </lineage>
</organism>
<dbReference type="GO" id="GO:0061630">
    <property type="term" value="F:ubiquitin protein ligase activity"/>
    <property type="evidence" value="ECO:0007669"/>
    <property type="project" value="TreeGrafter"/>
</dbReference>
<dbReference type="InterPro" id="IPR017907">
    <property type="entry name" value="Znf_RING_CS"/>
</dbReference>
<dbReference type="GO" id="GO:0005654">
    <property type="term" value="C:nucleoplasm"/>
    <property type="evidence" value="ECO:0007669"/>
    <property type="project" value="TreeGrafter"/>
</dbReference>
<reference evidence="6" key="1">
    <citation type="submission" date="2023-01" db="EMBL/GenBank/DDBJ databases">
        <title>Genome assembly of the deep-sea coral Lophelia pertusa.</title>
        <authorList>
            <person name="Herrera S."/>
            <person name="Cordes E."/>
        </authorList>
    </citation>
    <scope>NUCLEOTIDE SEQUENCE</scope>
    <source>
        <strain evidence="6">USNM1676648</strain>
        <tissue evidence="6">Polyp</tissue>
    </source>
</reference>
<dbReference type="SUPFAM" id="SSF57850">
    <property type="entry name" value="RING/U-box"/>
    <property type="match status" value="1"/>
</dbReference>
<evidence type="ECO:0000256" key="3">
    <source>
        <dbReference type="ARBA" id="ARBA00022833"/>
    </source>
</evidence>
<dbReference type="AlphaFoldDB" id="A0A9W9YJ37"/>
<evidence type="ECO:0000256" key="1">
    <source>
        <dbReference type="ARBA" id="ARBA00022723"/>
    </source>
</evidence>
<dbReference type="PANTHER" id="PTHR25462">
    <property type="entry name" value="BONUS, ISOFORM C-RELATED"/>
    <property type="match status" value="1"/>
</dbReference>
<proteinExistence type="predicted"/>
<gene>
    <name evidence="6" type="ORF">OS493_006023</name>
</gene>
<dbReference type="SMART" id="SM00184">
    <property type="entry name" value="RING"/>
    <property type="match status" value="1"/>
</dbReference>
<dbReference type="InterPro" id="IPR013083">
    <property type="entry name" value="Znf_RING/FYVE/PHD"/>
</dbReference>
<dbReference type="PROSITE" id="PS00518">
    <property type="entry name" value="ZF_RING_1"/>
    <property type="match status" value="1"/>
</dbReference>
<evidence type="ECO:0000256" key="4">
    <source>
        <dbReference type="PROSITE-ProRule" id="PRU00175"/>
    </source>
</evidence>
<keyword evidence="1" id="KW-0479">Metal-binding</keyword>
<dbReference type="GO" id="GO:0008270">
    <property type="term" value="F:zinc ion binding"/>
    <property type="evidence" value="ECO:0007669"/>
    <property type="project" value="UniProtKB-KW"/>
</dbReference>
<keyword evidence="3" id="KW-0862">Zinc</keyword>
<sequence>MESAVSSYVLPKEHKSQPLSRPLCKLCSKEGSNNVKVLNCLHEFCEACLKKFLVENSVICPHCGKRMRLGDQGINGLPSHVYYDRVKDIQNCDRWIQQRRDAFCWEM</sequence>
<dbReference type="PROSITE" id="PS50089">
    <property type="entry name" value="ZF_RING_2"/>
    <property type="match status" value="1"/>
</dbReference>
<name>A0A9W9YJ37_9CNID</name>
<dbReference type="Gene3D" id="3.30.40.10">
    <property type="entry name" value="Zinc/RING finger domain, C3HC4 (zinc finger)"/>
    <property type="match status" value="1"/>
</dbReference>
<comment type="caution">
    <text evidence="6">The sequence shown here is derived from an EMBL/GenBank/DDBJ whole genome shotgun (WGS) entry which is preliminary data.</text>
</comment>
<dbReference type="InterPro" id="IPR018957">
    <property type="entry name" value="Znf_C3HC4_RING-type"/>
</dbReference>
<dbReference type="InterPro" id="IPR047153">
    <property type="entry name" value="TRIM45/56/19-like"/>
</dbReference>
<evidence type="ECO:0000259" key="5">
    <source>
        <dbReference type="PROSITE" id="PS50089"/>
    </source>
</evidence>
<dbReference type="InterPro" id="IPR001841">
    <property type="entry name" value="Znf_RING"/>
</dbReference>
<dbReference type="OrthoDB" id="654191at2759"/>